<feature type="transmembrane region" description="Helical" evidence="1">
    <location>
        <begin position="6"/>
        <end position="28"/>
    </location>
</feature>
<keyword evidence="1" id="KW-0812">Transmembrane</keyword>
<dbReference type="eggNOG" id="ENOG5033BQH">
    <property type="taxonomic scope" value="Bacteria"/>
</dbReference>
<dbReference type="EMBL" id="CP003256">
    <property type="protein sequence ID" value="AGA60032.1"/>
    <property type="molecule type" value="Genomic_DNA"/>
</dbReference>
<proteinExistence type="predicted"/>
<organism evidence="2 3">
    <name type="scientific">Thermobacillus composti (strain DSM 18247 / JCM 13945 / KWC4)</name>
    <dbReference type="NCBI Taxonomy" id="717605"/>
    <lineage>
        <taxon>Bacteria</taxon>
        <taxon>Bacillati</taxon>
        <taxon>Bacillota</taxon>
        <taxon>Bacilli</taxon>
        <taxon>Bacillales</taxon>
        <taxon>Paenibacillaceae</taxon>
        <taxon>Thermobacillus</taxon>
    </lineage>
</organism>
<dbReference type="OrthoDB" id="2625965at2"/>
<sequence length="127" mass="13857">MRNVTSMIIIFFSGIIFVGALTVGILLFNGTSSTLDGTYQLMKKSDHNQRMDLKITGTYTVTGAQVLQTINLIDDVGCDISVDGVTFHPGLDIQQTDVSVVNLTKKYVPSYTRKSDGSLARVTFTSQ</sequence>
<keyword evidence="2" id="KW-0614">Plasmid</keyword>
<dbReference type="KEGG" id="tco:Theco_4030"/>
<keyword evidence="1" id="KW-0472">Membrane</keyword>
<dbReference type="Proteomes" id="UP000010795">
    <property type="component" value="Plasmid pTHECO01"/>
</dbReference>
<dbReference type="RefSeq" id="WP_015256744.1">
    <property type="nucleotide sequence ID" value="NC_019898.1"/>
</dbReference>
<evidence type="ECO:0000313" key="2">
    <source>
        <dbReference type="EMBL" id="AGA60032.1"/>
    </source>
</evidence>
<accession>L0EKH6</accession>
<reference evidence="3" key="1">
    <citation type="submission" date="2012-01" db="EMBL/GenBank/DDBJ databases">
        <title>Complete sequence of plasmid of Thermobacillus composti KWC4.</title>
        <authorList>
            <person name="Lucas S."/>
            <person name="Han J."/>
            <person name="Lapidus A."/>
            <person name="Cheng J.-F."/>
            <person name="Goodwin L."/>
            <person name="Pitluck S."/>
            <person name="Peters L."/>
            <person name="Ovchinnikova G."/>
            <person name="Teshima H."/>
            <person name="Detter J.C."/>
            <person name="Han C."/>
            <person name="Tapia R."/>
            <person name="Land M."/>
            <person name="Hauser L."/>
            <person name="Kyrpides N."/>
            <person name="Ivanova N."/>
            <person name="Pagani I."/>
            <person name="Anderson I."/>
            <person name="Woyke T."/>
        </authorList>
    </citation>
    <scope>NUCLEOTIDE SEQUENCE [LARGE SCALE GENOMIC DNA]</scope>
    <source>
        <strain evidence="3">DSM 18247 / JCM 13945 / KWC4</strain>
        <plasmid evidence="3">Plasmid pTHECO01</plasmid>
    </source>
</reference>
<protein>
    <submittedName>
        <fullName evidence="2">Uncharacterized protein</fullName>
    </submittedName>
</protein>
<dbReference type="HOGENOM" id="CLU_1969479_0_0_9"/>
<keyword evidence="3" id="KW-1185">Reference proteome</keyword>
<geneLocation type="plasmid" evidence="2 3">
    <name>pTHECO01</name>
</geneLocation>
<keyword evidence="1" id="KW-1133">Transmembrane helix</keyword>
<dbReference type="AlphaFoldDB" id="L0EKH6"/>
<gene>
    <name evidence="2" type="ordered locus">Theco_4030</name>
</gene>
<evidence type="ECO:0000256" key="1">
    <source>
        <dbReference type="SAM" id="Phobius"/>
    </source>
</evidence>
<evidence type="ECO:0000313" key="3">
    <source>
        <dbReference type="Proteomes" id="UP000010795"/>
    </source>
</evidence>
<name>L0EKH6_THECK</name>